<proteinExistence type="predicted"/>
<sequence>MASCRFVIPLMGINFDGSLPILRATRMAFQSDIATGVCSHPGFQKLGFVFMIFNFETSGISVQCYFVCISYHNFAMKDEVVTATHQLVGGFKIHDNNGVERKE</sequence>
<evidence type="ECO:0000313" key="2">
    <source>
        <dbReference type="Proteomes" id="UP001157418"/>
    </source>
</evidence>
<name>A0AAU9LGI6_9ASTR</name>
<reference evidence="1 2" key="1">
    <citation type="submission" date="2022-01" db="EMBL/GenBank/DDBJ databases">
        <authorList>
            <person name="Xiong W."/>
            <person name="Schranz E."/>
        </authorList>
    </citation>
    <scope>NUCLEOTIDE SEQUENCE [LARGE SCALE GENOMIC DNA]</scope>
</reference>
<comment type="caution">
    <text evidence="1">The sequence shown here is derived from an EMBL/GenBank/DDBJ whole genome shotgun (WGS) entry which is preliminary data.</text>
</comment>
<protein>
    <submittedName>
        <fullName evidence="1">Uncharacterized protein</fullName>
    </submittedName>
</protein>
<gene>
    <name evidence="1" type="ORF">LVIROSA_LOCUS556</name>
</gene>
<accession>A0AAU9LGI6</accession>
<keyword evidence="2" id="KW-1185">Reference proteome</keyword>
<dbReference type="AlphaFoldDB" id="A0AAU9LGI6"/>
<organism evidence="1 2">
    <name type="scientific">Lactuca virosa</name>
    <dbReference type="NCBI Taxonomy" id="75947"/>
    <lineage>
        <taxon>Eukaryota</taxon>
        <taxon>Viridiplantae</taxon>
        <taxon>Streptophyta</taxon>
        <taxon>Embryophyta</taxon>
        <taxon>Tracheophyta</taxon>
        <taxon>Spermatophyta</taxon>
        <taxon>Magnoliopsida</taxon>
        <taxon>eudicotyledons</taxon>
        <taxon>Gunneridae</taxon>
        <taxon>Pentapetalae</taxon>
        <taxon>asterids</taxon>
        <taxon>campanulids</taxon>
        <taxon>Asterales</taxon>
        <taxon>Asteraceae</taxon>
        <taxon>Cichorioideae</taxon>
        <taxon>Cichorieae</taxon>
        <taxon>Lactucinae</taxon>
        <taxon>Lactuca</taxon>
    </lineage>
</organism>
<dbReference type="EMBL" id="CAKMRJ010000001">
    <property type="protein sequence ID" value="CAH1412546.1"/>
    <property type="molecule type" value="Genomic_DNA"/>
</dbReference>
<dbReference type="Proteomes" id="UP001157418">
    <property type="component" value="Unassembled WGS sequence"/>
</dbReference>
<evidence type="ECO:0000313" key="1">
    <source>
        <dbReference type="EMBL" id="CAH1412546.1"/>
    </source>
</evidence>